<reference evidence="3" key="1">
    <citation type="submission" date="2020-10" db="EMBL/GenBank/DDBJ databases">
        <authorList>
            <person name="Gilroy R."/>
        </authorList>
    </citation>
    <scope>NUCLEOTIDE SEQUENCE</scope>
    <source>
        <strain evidence="3">ChiSjej1B19-7085</strain>
    </source>
</reference>
<dbReference type="AlphaFoldDB" id="A0A9D1J031"/>
<sequence>MSQKPRVCGIICEFNPLHKGHVSLLKAARENGADFLIAVMSGNFVQRGGPAMFSKWARAEMALACGIDLVLELPLPWAMAGAERFALGGVSILDSLSCVDFLAFGSESGDSTALRRAAHAVLSPALAAETRRRLKAGCTFAQAREQAALSVCGEETAKLLRSPNDILAVEYCKAIETLGSPIVPFTIRRTGAGHDQHTADPAAHASSSQIRALLAEGREFSHWMAPEAAEIARRELEAGLAPVTDRSLEQAVLARLRTMDPAEFAALPDVSEGLENRFFRAVRTAASLEELWFSVKTKRYPLARIRRLVYSAFLGIPGEMERHPPYARILGFRRSAEDLLSLIRKNARIPIVSTAAEMKRLNGTAREILDLEAQASDLYALGQPRVQPCGMDFTRKLLISETTDTQLSSNI</sequence>
<comment type="caution">
    <text evidence="2">Lacks conserved residue(s) required for the propagation of feature annotation.</text>
</comment>
<comment type="catalytic activity">
    <reaction evidence="2">
        <text>cytidine(34) in elongator tRNA(Met) + acetate + ATP = N(4)-acetylcytidine(34) in elongator tRNA(Met) + AMP + diphosphate</text>
        <dbReference type="Rhea" id="RHEA:58144"/>
        <dbReference type="Rhea" id="RHEA-COMP:10693"/>
        <dbReference type="Rhea" id="RHEA-COMP:10694"/>
        <dbReference type="ChEBI" id="CHEBI:30089"/>
        <dbReference type="ChEBI" id="CHEBI:30616"/>
        <dbReference type="ChEBI" id="CHEBI:33019"/>
        <dbReference type="ChEBI" id="CHEBI:74900"/>
        <dbReference type="ChEBI" id="CHEBI:82748"/>
        <dbReference type="ChEBI" id="CHEBI:456215"/>
    </reaction>
</comment>
<comment type="subcellular location">
    <subcellularLocation>
        <location evidence="2">Cytoplasm</location>
    </subcellularLocation>
</comment>
<proteinExistence type="inferred from homology"/>
<name>A0A9D1J031_9FIRM</name>
<reference evidence="3" key="2">
    <citation type="journal article" date="2021" name="PeerJ">
        <title>Extensive microbial diversity within the chicken gut microbiome revealed by metagenomics and culture.</title>
        <authorList>
            <person name="Gilroy R."/>
            <person name="Ravi A."/>
            <person name="Getino M."/>
            <person name="Pursley I."/>
            <person name="Horton D.L."/>
            <person name="Alikhan N.F."/>
            <person name="Baker D."/>
            <person name="Gharbi K."/>
            <person name="Hall N."/>
            <person name="Watson M."/>
            <person name="Adriaenssens E.M."/>
            <person name="Foster-Nyarko E."/>
            <person name="Jarju S."/>
            <person name="Secka A."/>
            <person name="Antonio M."/>
            <person name="Oren A."/>
            <person name="Chaudhuri R.R."/>
            <person name="La Ragione R."/>
            <person name="Hildebrand F."/>
            <person name="Pallen M.J."/>
        </authorList>
    </citation>
    <scope>NUCLEOTIDE SEQUENCE</scope>
    <source>
        <strain evidence="3">ChiSjej1B19-7085</strain>
    </source>
</reference>
<keyword evidence="2" id="KW-0820">tRNA-binding</keyword>
<dbReference type="GO" id="GO:0000049">
    <property type="term" value="F:tRNA binding"/>
    <property type="evidence" value="ECO:0007669"/>
    <property type="project" value="UniProtKB-KW"/>
</dbReference>
<dbReference type="GO" id="GO:0005737">
    <property type="term" value="C:cytoplasm"/>
    <property type="evidence" value="ECO:0007669"/>
    <property type="project" value="UniProtKB-SubCell"/>
</dbReference>
<evidence type="ECO:0000256" key="1">
    <source>
        <dbReference type="ARBA" id="ARBA00022694"/>
    </source>
</evidence>
<dbReference type="SUPFAM" id="SSF52374">
    <property type="entry name" value="Nucleotidylyl transferase"/>
    <property type="match status" value="1"/>
</dbReference>
<keyword evidence="2" id="KW-0963">Cytoplasm</keyword>
<feature type="binding site" evidence="2">
    <location>
        <position position="189"/>
    </location>
    <ligand>
        <name>ATP</name>
        <dbReference type="ChEBI" id="CHEBI:30616"/>
    </ligand>
</feature>
<evidence type="ECO:0000256" key="2">
    <source>
        <dbReference type="HAMAP-Rule" id="MF_01539"/>
    </source>
</evidence>
<dbReference type="GO" id="GO:0016879">
    <property type="term" value="F:ligase activity, forming carbon-nitrogen bonds"/>
    <property type="evidence" value="ECO:0007669"/>
    <property type="project" value="UniProtKB-UniRule"/>
</dbReference>
<dbReference type="EMBL" id="DVHF01000010">
    <property type="protein sequence ID" value="HIR56181.1"/>
    <property type="molecule type" value="Genomic_DNA"/>
</dbReference>
<evidence type="ECO:0000313" key="4">
    <source>
        <dbReference type="Proteomes" id="UP000886785"/>
    </source>
</evidence>
<keyword evidence="2" id="KW-0547">Nucleotide-binding</keyword>
<protein>
    <recommendedName>
        <fullName evidence="2">tRNA(Met) cytidine acetate ligase</fullName>
        <ecNumber evidence="2">6.3.4.-</ecNumber>
    </recommendedName>
</protein>
<accession>A0A9D1J031</accession>
<dbReference type="EC" id="6.3.4.-" evidence="2"/>
<dbReference type="HAMAP" id="MF_01539">
    <property type="entry name" value="TmcAL"/>
    <property type="match status" value="1"/>
</dbReference>
<organism evidence="3 4">
    <name type="scientific">Candidatus Gallacutalibacter pullicola</name>
    <dbReference type="NCBI Taxonomy" id="2840830"/>
    <lineage>
        <taxon>Bacteria</taxon>
        <taxon>Bacillati</taxon>
        <taxon>Bacillota</taxon>
        <taxon>Clostridia</taxon>
        <taxon>Eubacteriales</taxon>
        <taxon>Candidatus Gallacutalibacter</taxon>
    </lineage>
</organism>
<comment type="caution">
    <text evidence="3">The sequence shown here is derived from an EMBL/GenBank/DDBJ whole genome shotgun (WGS) entry which is preliminary data.</text>
</comment>
<dbReference type="GO" id="GO:0005524">
    <property type="term" value="F:ATP binding"/>
    <property type="evidence" value="ECO:0007669"/>
    <property type="project" value="UniProtKB-KW"/>
</dbReference>
<dbReference type="Gene3D" id="3.40.50.620">
    <property type="entry name" value="HUPs"/>
    <property type="match status" value="1"/>
</dbReference>
<comment type="function">
    <text evidence="2">Catalyzes the formation of N(4)-acetylcytidine (ac(4)C) at the wobble position of elongator tRNA(Met), using acetate and ATP as substrates. First activates an acetate ion to form acetyladenylate (Ac-AMP) and then transfers the acetyl group to tRNA to form ac(4)C34.</text>
</comment>
<dbReference type="GO" id="GO:0006400">
    <property type="term" value="P:tRNA modification"/>
    <property type="evidence" value="ECO:0007669"/>
    <property type="project" value="UniProtKB-UniRule"/>
</dbReference>
<dbReference type="Proteomes" id="UP000886785">
    <property type="component" value="Unassembled WGS sequence"/>
</dbReference>
<dbReference type="PANTHER" id="PTHR37825:SF1">
    <property type="entry name" value="TRNA(MET) CYTIDINE ACETATE LIGASE"/>
    <property type="match status" value="1"/>
</dbReference>
<dbReference type="InterPro" id="IPR014729">
    <property type="entry name" value="Rossmann-like_a/b/a_fold"/>
</dbReference>
<keyword evidence="2" id="KW-0694">RNA-binding</keyword>
<feature type="binding site" evidence="2">
    <location>
        <begin position="11"/>
        <end position="24"/>
    </location>
    <ligand>
        <name>ATP</name>
        <dbReference type="ChEBI" id="CHEBI:30616"/>
    </ligand>
</feature>
<dbReference type="Pfam" id="PF05636">
    <property type="entry name" value="HIGH_NTase1"/>
    <property type="match status" value="1"/>
</dbReference>
<keyword evidence="2" id="KW-0436">Ligase</keyword>
<evidence type="ECO:0000313" key="3">
    <source>
        <dbReference type="EMBL" id="HIR56181.1"/>
    </source>
</evidence>
<feature type="binding site" evidence="2">
    <location>
        <position position="105"/>
    </location>
    <ligand>
        <name>ATP</name>
        <dbReference type="ChEBI" id="CHEBI:30616"/>
    </ligand>
</feature>
<dbReference type="InterPro" id="IPR008513">
    <property type="entry name" value="tRNA(Met)_cyd_acetate_ligase"/>
</dbReference>
<dbReference type="PANTHER" id="PTHR37825">
    <property type="entry name" value="TRNA(MET) CYTIDINE ACETATE LIGASE"/>
    <property type="match status" value="1"/>
</dbReference>
<comment type="similarity">
    <text evidence="2">Belongs to the TmcAL family.</text>
</comment>
<keyword evidence="1 2" id="KW-0819">tRNA processing</keyword>
<feature type="binding site" evidence="2">
    <location>
        <position position="164"/>
    </location>
    <ligand>
        <name>ATP</name>
        <dbReference type="ChEBI" id="CHEBI:30616"/>
    </ligand>
</feature>
<keyword evidence="2" id="KW-0067">ATP-binding</keyword>
<gene>
    <name evidence="2" type="primary">tmcAL</name>
    <name evidence="3" type="ORF">IAA54_00775</name>
</gene>